<dbReference type="Proteomes" id="UP000654075">
    <property type="component" value="Unassembled WGS sequence"/>
</dbReference>
<gene>
    <name evidence="2" type="ORF">PGLA1383_LOCUS21313</name>
</gene>
<reference evidence="2" key="1">
    <citation type="submission" date="2021-02" db="EMBL/GenBank/DDBJ databases">
        <authorList>
            <person name="Dougan E. K."/>
            <person name="Rhodes N."/>
            <person name="Thang M."/>
            <person name="Chan C."/>
        </authorList>
    </citation>
    <scope>NUCLEOTIDE SEQUENCE</scope>
</reference>
<proteinExistence type="predicted"/>
<organism evidence="2 3">
    <name type="scientific">Polarella glacialis</name>
    <name type="common">Dinoflagellate</name>
    <dbReference type="NCBI Taxonomy" id="89957"/>
    <lineage>
        <taxon>Eukaryota</taxon>
        <taxon>Sar</taxon>
        <taxon>Alveolata</taxon>
        <taxon>Dinophyceae</taxon>
        <taxon>Suessiales</taxon>
        <taxon>Suessiaceae</taxon>
        <taxon>Polarella</taxon>
    </lineage>
</organism>
<feature type="compositionally biased region" description="Basic and acidic residues" evidence="1">
    <location>
        <begin position="110"/>
        <end position="122"/>
    </location>
</feature>
<dbReference type="EMBL" id="CAJNNV010015020">
    <property type="protein sequence ID" value="CAE8603090.1"/>
    <property type="molecule type" value="Genomic_DNA"/>
</dbReference>
<name>A0A813ERZ0_POLGL</name>
<keyword evidence="3" id="KW-1185">Reference proteome</keyword>
<feature type="region of interest" description="Disordered" evidence="1">
    <location>
        <begin position="110"/>
        <end position="132"/>
    </location>
</feature>
<evidence type="ECO:0000313" key="3">
    <source>
        <dbReference type="Proteomes" id="UP000654075"/>
    </source>
</evidence>
<protein>
    <submittedName>
        <fullName evidence="2">Uncharacterized protein</fullName>
    </submittedName>
</protein>
<evidence type="ECO:0000313" key="2">
    <source>
        <dbReference type="EMBL" id="CAE8603090.1"/>
    </source>
</evidence>
<evidence type="ECO:0000256" key="1">
    <source>
        <dbReference type="SAM" id="MobiDB-lite"/>
    </source>
</evidence>
<comment type="caution">
    <text evidence="2">The sequence shown here is derived from an EMBL/GenBank/DDBJ whole genome shotgun (WGS) entry which is preliminary data.</text>
</comment>
<dbReference type="OrthoDB" id="410002at2759"/>
<feature type="region of interest" description="Disordered" evidence="1">
    <location>
        <begin position="55"/>
        <end position="89"/>
    </location>
</feature>
<sequence>MAQACTNASAHAMAPISRLMARVWGNSGEPQRSANICKDQKVSLSNIEHFEGVCQSPQKSQNMRKENKAVPVLAKQEAAPQPRREVGIDSMTNVPSDLYWSLLRAGDRAKNRGQHRLKDSRNLRGPMQSGEVPSPHLVMTCLASIEAQAVQQVSACA</sequence>
<accession>A0A813ERZ0</accession>
<dbReference type="AlphaFoldDB" id="A0A813ERZ0"/>